<evidence type="ECO:0000256" key="1">
    <source>
        <dbReference type="SAM" id="Phobius"/>
    </source>
</evidence>
<reference evidence="2 5" key="2">
    <citation type="submission" date="2019-09" db="EMBL/GenBank/DDBJ databases">
        <title>Complete genome sequence of Sporolactobacillus terrae 70-3.</title>
        <authorList>
            <person name="Tanaka N."/>
            <person name="Shiwa Y."/>
            <person name="Fujita N."/>
            <person name="Tanasupawat S."/>
        </authorList>
    </citation>
    <scope>NUCLEOTIDE SEQUENCE [LARGE SCALE GENOMIC DNA]</scope>
    <source>
        <strain evidence="2 5">70-3</strain>
    </source>
</reference>
<proteinExistence type="predicted"/>
<keyword evidence="4" id="KW-1185">Reference proteome</keyword>
<dbReference type="RefSeq" id="WP_028983074.1">
    <property type="nucleotide sequence ID" value="NZ_AP021853.1"/>
</dbReference>
<feature type="transmembrane region" description="Helical" evidence="1">
    <location>
        <begin position="59"/>
        <end position="79"/>
    </location>
</feature>
<protein>
    <recommendedName>
        <fullName evidence="6">DUF1269 domain-containing protein</fullName>
    </recommendedName>
</protein>
<dbReference type="EMBL" id="AP021853">
    <property type="protein sequence ID" value="BBN98810.1"/>
    <property type="molecule type" value="Genomic_DNA"/>
</dbReference>
<keyword evidence="1" id="KW-0812">Transmembrane</keyword>
<evidence type="ECO:0000313" key="5">
    <source>
        <dbReference type="Proteomes" id="UP000326951"/>
    </source>
</evidence>
<dbReference type="Proteomes" id="UP000326951">
    <property type="component" value="Chromosome"/>
</dbReference>
<reference evidence="3 4" key="1">
    <citation type="submission" date="2018-01" db="EMBL/GenBank/DDBJ databases">
        <title>Complete genome sequencing of Sporolactobacillus terrae DLG3.</title>
        <authorList>
            <person name="Nam Y.-D."/>
            <person name="Kang J."/>
            <person name="Chung W.-H."/>
        </authorList>
    </citation>
    <scope>NUCLEOTIDE SEQUENCE [LARGE SCALE GENOMIC DNA]</scope>
    <source>
        <strain evidence="3 4">DLG3</strain>
    </source>
</reference>
<evidence type="ECO:0008006" key="6">
    <source>
        <dbReference type="Google" id="ProtNLM"/>
    </source>
</evidence>
<evidence type="ECO:0000313" key="2">
    <source>
        <dbReference type="EMBL" id="BBN98810.1"/>
    </source>
</evidence>
<keyword evidence="1" id="KW-1133">Transmembrane helix</keyword>
<keyword evidence="1" id="KW-0472">Membrane</keyword>
<sequence>MATVIGIFRSGLQVELSLQALKREGLTRESIHCLFLDPPRSLQSQHDSKPDGRTKKADLGFIFATIFGVVGASIGFRIILGPIFWGILSSLIGFLLGLLINFCYTKTFKEQTAFVIIAVNCPSRLQQTIEQVFTVNHALGLKVDS</sequence>
<dbReference type="STRING" id="1449983.GCA_000647835_01020"/>
<evidence type="ECO:0000313" key="3">
    <source>
        <dbReference type="EMBL" id="QAA22499.1"/>
    </source>
</evidence>
<name>A0A410D8U7_9BACL</name>
<dbReference type="AlphaFoldDB" id="A0A410D8U7"/>
<evidence type="ECO:0000313" key="4">
    <source>
        <dbReference type="Proteomes" id="UP000285882"/>
    </source>
</evidence>
<dbReference type="Proteomes" id="UP000285882">
    <property type="component" value="Chromosome"/>
</dbReference>
<feature type="transmembrane region" description="Helical" evidence="1">
    <location>
        <begin position="85"/>
        <end position="104"/>
    </location>
</feature>
<accession>A0A410D8U7</accession>
<organism evidence="2 5">
    <name type="scientific">Sporolactobacillus terrae</name>
    <dbReference type="NCBI Taxonomy" id="269673"/>
    <lineage>
        <taxon>Bacteria</taxon>
        <taxon>Bacillati</taxon>
        <taxon>Bacillota</taxon>
        <taxon>Bacilli</taxon>
        <taxon>Bacillales</taxon>
        <taxon>Sporolactobacillaceae</taxon>
        <taxon>Sporolactobacillus</taxon>
    </lineage>
</organism>
<gene>
    <name evidence="3" type="ORF">C0674_07590</name>
    <name evidence="2" type="ORF">St703_15150</name>
</gene>
<dbReference type="EMBL" id="CP025688">
    <property type="protein sequence ID" value="QAA22499.1"/>
    <property type="molecule type" value="Genomic_DNA"/>
</dbReference>